<dbReference type="STRING" id="764291.STRUR_1711"/>
<sequence length="179" mass="20546">MEIRLAFPNEINQIMEIIEEARQTIAAYGSDQWQDGYPNAQVIEEDILKGQGYVAIVEETIVAYCAAIFGNEEAYNHIYDGKWQTGNKEYLTFHRIAVSQKWQGKHIALTFLQGLIESLDFDDFRCDTHELNKGMQTLLSKLGFVYCGKVPLSGVRLAYQKQKQSFENATYQEVPENTY</sequence>
<dbReference type="Proteomes" id="UP000005388">
    <property type="component" value="Unassembled WGS sequence"/>
</dbReference>
<dbReference type="Pfam" id="PF00583">
    <property type="entry name" value="Acetyltransf_1"/>
    <property type="match status" value="1"/>
</dbReference>
<comment type="caution">
    <text evidence="2">The sequence shown here is derived from an EMBL/GenBank/DDBJ whole genome shotgun (WGS) entry which is preliminary data.</text>
</comment>
<evidence type="ECO:0000313" key="2">
    <source>
        <dbReference type="EMBL" id="EHJ56593.1"/>
    </source>
</evidence>
<name>G5KCH2_9STRE</name>
<proteinExistence type="predicted"/>
<dbReference type="SUPFAM" id="SSF55729">
    <property type="entry name" value="Acyl-CoA N-acyltransferases (Nat)"/>
    <property type="match status" value="1"/>
</dbReference>
<reference evidence="2 3" key="1">
    <citation type="journal article" date="2014" name="Int. J. Syst. Evol. Microbiol.">
        <title>Phylogenomics and the dynamic genome evolution of the genus Streptococcus.</title>
        <authorList>
            <consortium name="The Broad Institute Genome Sequencing Platform"/>
            <person name="Richards V.P."/>
            <person name="Palmer S.R."/>
            <person name="Pavinski Bitar P.D."/>
            <person name="Qin X."/>
            <person name="Weinstock G.M."/>
            <person name="Highlander S.K."/>
            <person name="Town C.D."/>
            <person name="Burne R.A."/>
            <person name="Stanhope M.J."/>
        </authorList>
    </citation>
    <scope>NUCLEOTIDE SEQUENCE [LARGE SCALE GENOMIC DNA]</scope>
    <source>
        <strain evidence="2 3">2285-97</strain>
    </source>
</reference>
<gene>
    <name evidence="2" type="ORF">STRUR_1711</name>
</gene>
<dbReference type="Gene3D" id="3.40.630.30">
    <property type="match status" value="1"/>
</dbReference>
<dbReference type="EMBL" id="AEUZ02000001">
    <property type="protein sequence ID" value="EHJ56593.1"/>
    <property type="molecule type" value="Genomic_DNA"/>
</dbReference>
<dbReference type="AlphaFoldDB" id="G5KCH2"/>
<keyword evidence="3" id="KW-1185">Reference proteome</keyword>
<dbReference type="eggNOG" id="COG1247">
    <property type="taxonomic scope" value="Bacteria"/>
</dbReference>
<dbReference type="PROSITE" id="PS51186">
    <property type="entry name" value="GNAT"/>
    <property type="match status" value="1"/>
</dbReference>
<evidence type="ECO:0000313" key="3">
    <source>
        <dbReference type="Proteomes" id="UP000005388"/>
    </source>
</evidence>
<dbReference type="RefSeq" id="WP_006739342.1">
    <property type="nucleotide sequence ID" value="NZ_AEUZ02000001.1"/>
</dbReference>
<accession>G5KCH2</accession>
<feature type="domain" description="N-acetyltransferase" evidence="1">
    <location>
        <begin position="1"/>
        <end position="162"/>
    </location>
</feature>
<protein>
    <submittedName>
        <fullName evidence="2">Acetyltransferase, GNAT family</fullName>
    </submittedName>
</protein>
<organism evidence="2 3">
    <name type="scientific">Streptococcus urinalis 2285-97</name>
    <dbReference type="NCBI Taxonomy" id="764291"/>
    <lineage>
        <taxon>Bacteria</taxon>
        <taxon>Bacillati</taxon>
        <taxon>Bacillota</taxon>
        <taxon>Bacilli</taxon>
        <taxon>Lactobacillales</taxon>
        <taxon>Streptococcaceae</taxon>
        <taxon>Streptococcus</taxon>
    </lineage>
</organism>
<dbReference type="InterPro" id="IPR000182">
    <property type="entry name" value="GNAT_dom"/>
</dbReference>
<evidence type="ECO:0000259" key="1">
    <source>
        <dbReference type="PROSITE" id="PS51186"/>
    </source>
</evidence>
<dbReference type="GO" id="GO:0016747">
    <property type="term" value="F:acyltransferase activity, transferring groups other than amino-acyl groups"/>
    <property type="evidence" value="ECO:0007669"/>
    <property type="project" value="InterPro"/>
</dbReference>
<dbReference type="InterPro" id="IPR016181">
    <property type="entry name" value="Acyl_CoA_acyltransferase"/>
</dbReference>